<feature type="domain" description="Hcy-binding" evidence="4">
    <location>
        <begin position="1"/>
        <end position="295"/>
    </location>
</feature>
<name>A0ABV9IDI7_9DEIO</name>
<keyword evidence="3" id="KW-0862">Zinc</keyword>
<dbReference type="PROSITE" id="PS50970">
    <property type="entry name" value="HCY"/>
    <property type="match status" value="1"/>
</dbReference>
<evidence type="ECO:0000256" key="3">
    <source>
        <dbReference type="PROSITE-ProRule" id="PRU00333"/>
    </source>
</evidence>
<dbReference type="PANTHER" id="PTHR11103">
    <property type="entry name" value="SLR1189 PROTEIN"/>
    <property type="match status" value="1"/>
</dbReference>
<dbReference type="Proteomes" id="UP001595952">
    <property type="component" value="Unassembled WGS sequence"/>
</dbReference>
<dbReference type="EMBL" id="JBHSEI010000015">
    <property type="protein sequence ID" value="MFC4640224.1"/>
    <property type="molecule type" value="Genomic_DNA"/>
</dbReference>
<dbReference type="InterPro" id="IPR003726">
    <property type="entry name" value="HCY_dom"/>
</dbReference>
<keyword evidence="6" id="KW-1185">Reference proteome</keyword>
<evidence type="ECO:0000256" key="2">
    <source>
        <dbReference type="ARBA" id="ARBA00022679"/>
    </source>
</evidence>
<dbReference type="RefSeq" id="WP_380063208.1">
    <property type="nucleotide sequence ID" value="NZ_JBHSEI010000015.1"/>
</dbReference>
<evidence type="ECO:0000313" key="5">
    <source>
        <dbReference type="EMBL" id="MFC4640224.1"/>
    </source>
</evidence>
<dbReference type="PANTHER" id="PTHR11103:SF18">
    <property type="entry name" value="SLR1189 PROTEIN"/>
    <property type="match status" value="1"/>
</dbReference>
<dbReference type="SUPFAM" id="SSF82282">
    <property type="entry name" value="Homocysteine S-methyltransferase"/>
    <property type="match status" value="1"/>
</dbReference>
<dbReference type="Pfam" id="PF02574">
    <property type="entry name" value="S-methyl_trans"/>
    <property type="match status" value="1"/>
</dbReference>
<feature type="binding site" evidence="3">
    <location>
        <position position="280"/>
    </location>
    <ligand>
        <name>Zn(2+)</name>
        <dbReference type="ChEBI" id="CHEBI:29105"/>
    </ligand>
</feature>
<proteinExistence type="predicted"/>
<protein>
    <submittedName>
        <fullName evidence="5">Homocysteine S-methyltransferase family protein</fullName>
    </submittedName>
</protein>
<keyword evidence="3" id="KW-0479">Metal-binding</keyword>
<evidence type="ECO:0000256" key="1">
    <source>
        <dbReference type="ARBA" id="ARBA00022603"/>
    </source>
</evidence>
<feature type="binding site" evidence="3">
    <location>
        <position position="281"/>
    </location>
    <ligand>
        <name>Zn(2+)</name>
        <dbReference type="ChEBI" id="CHEBI:29105"/>
    </ligand>
</feature>
<accession>A0ABV9IDI7</accession>
<reference evidence="6" key="1">
    <citation type="journal article" date="2019" name="Int. J. Syst. Evol. Microbiol.">
        <title>The Global Catalogue of Microorganisms (GCM) 10K type strain sequencing project: providing services to taxonomists for standard genome sequencing and annotation.</title>
        <authorList>
            <consortium name="The Broad Institute Genomics Platform"/>
            <consortium name="The Broad Institute Genome Sequencing Center for Infectious Disease"/>
            <person name="Wu L."/>
            <person name="Ma J."/>
        </authorList>
    </citation>
    <scope>NUCLEOTIDE SEQUENCE [LARGE SCALE GENOMIC DNA]</scope>
    <source>
        <strain evidence="6">CCUG 55995</strain>
    </source>
</reference>
<comment type="cofactor">
    <cofactor evidence="3">
        <name>Zn(2+)</name>
        <dbReference type="ChEBI" id="CHEBI:29105"/>
    </cofactor>
</comment>
<gene>
    <name evidence="5" type="ORF">ACFO0D_17990</name>
</gene>
<dbReference type="InterPro" id="IPR036589">
    <property type="entry name" value="HCY_dom_sf"/>
</dbReference>
<evidence type="ECO:0000313" key="6">
    <source>
        <dbReference type="Proteomes" id="UP001595952"/>
    </source>
</evidence>
<keyword evidence="1 3" id="KW-0489">Methyltransferase</keyword>
<organism evidence="5 6">
    <name type="scientific">Deinococcus hohokamensis</name>
    <dbReference type="NCBI Taxonomy" id="309883"/>
    <lineage>
        <taxon>Bacteria</taxon>
        <taxon>Thermotogati</taxon>
        <taxon>Deinococcota</taxon>
        <taxon>Deinococci</taxon>
        <taxon>Deinococcales</taxon>
        <taxon>Deinococcaceae</taxon>
        <taxon>Deinococcus</taxon>
    </lineage>
</organism>
<feature type="binding site" evidence="3">
    <location>
        <position position="211"/>
    </location>
    <ligand>
        <name>Zn(2+)</name>
        <dbReference type="ChEBI" id="CHEBI:29105"/>
    </ligand>
</feature>
<sequence>MTDGGLETDLLFNRGIDLPHFASVVLLANDEGRAALEGYYRPYLELAHRFGCGFVLESATWRASSDWAAPLGLQLVDLDRLNVAAVDLLHHLRAEFDHDQLEIVVSGCVGPRGDGYDPGRIMGVTEAADYHGHQIRVLASAGVDMLSALTMTNVHEATGIALAAAQISLPVAISFTVETDGRLPTGESLKDAVGEVDEATGEYPAYFMINCAHPDHFLPLLAGGGVWTKRIRGVRANASRCSHQELDAMTDLDAGDPSDLARLYRHLVELQPQLTVLGGCCGTDLRHITAIAEACMSPSRPS</sequence>
<dbReference type="Gene3D" id="3.20.20.330">
    <property type="entry name" value="Homocysteine-binding-like domain"/>
    <property type="match status" value="1"/>
</dbReference>
<comment type="caution">
    <text evidence="5">The sequence shown here is derived from an EMBL/GenBank/DDBJ whole genome shotgun (WGS) entry which is preliminary data.</text>
</comment>
<evidence type="ECO:0000259" key="4">
    <source>
        <dbReference type="PROSITE" id="PS50970"/>
    </source>
</evidence>
<keyword evidence="2 3" id="KW-0808">Transferase</keyword>